<protein>
    <submittedName>
        <fullName evidence="2">Uncharacterized protein</fullName>
    </submittedName>
</protein>
<feature type="compositionally biased region" description="Polar residues" evidence="1">
    <location>
        <begin position="302"/>
        <end position="317"/>
    </location>
</feature>
<dbReference type="EMBL" id="PNEN01000435">
    <property type="protein sequence ID" value="PPJ58977.1"/>
    <property type="molecule type" value="Genomic_DNA"/>
</dbReference>
<evidence type="ECO:0000313" key="3">
    <source>
        <dbReference type="Proteomes" id="UP000237631"/>
    </source>
</evidence>
<evidence type="ECO:0000256" key="1">
    <source>
        <dbReference type="SAM" id="MobiDB-lite"/>
    </source>
</evidence>
<organism evidence="2 3">
    <name type="scientific">Cercospora berteroae</name>
    <dbReference type="NCBI Taxonomy" id="357750"/>
    <lineage>
        <taxon>Eukaryota</taxon>
        <taxon>Fungi</taxon>
        <taxon>Dikarya</taxon>
        <taxon>Ascomycota</taxon>
        <taxon>Pezizomycotina</taxon>
        <taxon>Dothideomycetes</taxon>
        <taxon>Dothideomycetidae</taxon>
        <taxon>Mycosphaerellales</taxon>
        <taxon>Mycosphaerellaceae</taxon>
        <taxon>Cercospora</taxon>
    </lineage>
</organism>
<accession>A0A2S6CGY4</accession>
<sequence length="730" mass="79844">MSATTRVIASLPISTMAKDDDAAGGGTEAVNGTGVYGRPSGAAALDRNPSKRSAKYQTADGEVVLGMPAEIADNNDAAVLDAHKLETTGQEQHTHIPGSQLGGGSLERLSILEVQERYETEVPYCRCGGPYFCERHLRMPEDPSADDRDFDDAFPASHRGIWEHHPEISTSRKAAFLSVNRLYVHFVNSQGNSDAEIPDTDIMGQSPRASPRTQHALTPHLWHTASSALLTSPYELVSPLNSSAIVFELGRRSDYAFAAHQTAVPSSTETYSDISLTTTIIRVLAASKTPAMVPKKAAAPGNSENVKSSVLDNTSKESAALHESSSKRAVEARVADLNVESAESNDHDYLGPNHPGPHGVQKPSATHLGEGAYGIAQEFGGASQVPDPASIGHKLEILVNKVTPGWPTERFIINLPSDSSAQEYTIDSPGFLKTKGEAASGYQLMLKALCNTTAEKIPAQYLQDTSPNPGGELENLTRAEQDDIWGITGALMETDIEHLMPDQQNELRRYLRHQHAVLEAIFSRLWASLSRDPEQNQKTVKRNGGYMWSRVCLDDGEVDYKSNLAIPCPAPARHLSGRPGYSIEKLRPIWISKLDHGLGPGPAAHFIFNFTSTEPEDMHPEERMLYIEVVHASDARAKDLEDVVIVEGPNVLRPDLKYFMQIEPVPFKWSDAMVELTPGKFEEVSEESGQEEEVMPRSRAERRRQQREADAKSKRNGQIGGGSQKKPSKN</sequence>
<keyword evidence="3" id="KW-1185">Reference proteome</keyword>
<comment type="caution">
    <text evidence="2">The sequence shown here is derived from an EMBL/GenBank/DDBJ whole genome shotgun (WGS) entry which is preliminary data.</text>
</comment>
<feature type="region of interest" description="Disordered" evidence="1">
    <location>
        <begin position="294"/>
        <end position="327"/>
    </location>
</feature>
<feature type="compositionally biased region" description="Acidic residues" evidence="1">
    <location>
        <begin position="684"/>
        <end position="693"/>
    </location>
</feature>
<dbReference type="OrthoDB" id="10369609at2759"/>
<gene>
    <name evidence="2" type="ORF">CBER1_04136</name>
</gene>
<dbReference type="Proteomes" id="UP000237631">
    <property type="component" value="Unassembled WGS sequence"/>
</dbReference>
<proteinExistence type="predicted"/>
<reference evidence="3" key="1">
    <citation type="journal article" date="2017" name="bioRxiv">
        <title>Conservation of a gene cluster reveals novel cercosporin biosynthetic mechanisms and extends production to the genus Colletotrichum.</title>
        <authorList>
            <person name="de Jonge R."/>
            <person name="Ebert M.K."/>
            <person name="Huitt-Roehl C.R."/>
            <person name="Pal P."/>
            <person name="Suttle J.C."/>
            <person name="Spanner R.E."/>
            <person name="Neubauer J.D."/>
            <person name="Jurick W.M.II."/>
            <person name="Stott K.A."/>
            <person name="Secor G.A."/>
            <person name="Thomma B.P.H.J."/>
            <person name="Van de Peer Y."/>
            <person name="Townsend C.A."/>
            <person name="Bolton M.D."/>
        </authorList>
    </citation>
    <scope>NUCLEOTIDE SEQUENCE [LARGE SCALE GENOMIC DNA]</scope>
    <source>
        <strain evidence="3">CBS538.71</strain>
    </source>
</reference>
<feature type="region of interest" description="Disordered" evidence="1">
    <location>
        <begin position="17"/>
        <end position="53"/>
    </location>
</feature>
<feature type="region of interest" description="Disordered" evidence="1">
    <location>
        <begin position="344"/>
        <end position="366"/>
    </location>
</feature>
<feature type="region of interest" description="Disordered" evidence="1">
    <location>
        <begin position="681"/>
        <end position="730"/>
    </location>
</feature>
<dbReference type="AlphaFoldDB" id="A0A2S6CGY4"/>
<name>A0A2S6CGY4_9PEZI</name>
<evidence type="ECO:0000313" key="2">
    <source>
        <dbReference type="EMBL" id="PPJ58977.1"/>
    </source>
</evidence>